<comment type="caution">
    <text evidence="6">The sequence shown here is derived from an EMBL/GenBank/DDBJ whole genome shotgun (WGS) entry which is preliminary data.</text>
</comment>
<evidence type="ECO:0000256" key="2">
    <source>
        <dbReference type="ARBA" id="ARBA00022636"/>
    </source>
</evidence>
<keyword evidence="3" id="KW-0812">Transmembrane</keyword>
<keyword evidence="7" id="KW-1185">Reference proteome</keyword>
<dbReference type="RefSeq" id="WP_193953678.1">
    <property type="nucleotide sequence ID" value="NZ_JADEYS010000011.1"/>
</dbReference>
<dbReference type="EMBL" id="JADEYS010000011">
    <property type="protein sequence ID" value="MBE9398044.1"/>
    <property type="molecule type" value="Genomic_DNA"/>
</dbReference>
<sequence>MSNPINTKPEQTKRFISLRWKTFMMLVLVLFVVHCSYSFIAFSQQEQQFQMERDRLNDRDLAVLEGLVSSSYQRLLELGEILSLMAIDQYAGDGDPLVALSQTINLNFDRFSLNGSLDSIYLYDGQARLVEGRGMTIALPKSVIETVIATEKPVRNLYCSIDCLRYVALPIQFRGDNMGVMVVGRTLIDVVLSFNRQRGRDIGLAFRMPPASSELPEWGLSFKYLTQKGLNIQVLQALVAQYPYSSRGGVYQVDYNARTYEVVLKVPEGIANDVAFWVLVEDLTQDKHAMYRKFFSSLALAAAGLLVAAVLQLSVLRGPMNYLSRIARLLPKLAESSYDEVKDELQEAPRRNGRYLDELDVLRDSTLGLTTQLECLEVSILERTQKLQDRSDALERERDFVNNLLNTAQAIILTQDEQGFVMTLNSCGQNLLGIGEDQFGEVKFSELGHTEQSWREHQQQLERIENGYSAQAQGETQIMDRYSERRDIAWMHSRLNSVSDDAPAMLTVGIDITERKFAERQLYWLANHDVLTSLPNRLLFKNQLEDSIRAASRKQRPIAVLFCDIDGFKDVNDAMGHGVGDELLNQAAKRLNNLTGEHDMLSRMGSDEFVIVKTDLPDVNQVESYAQPILQAFREPFYIDGFEIYTTLSVGISTYPDHGDDFATLTKNADVALFHAKDGGKNCCCVFNQVLGTQRDERFSLVNDLHKALDRDELHLHYQPQVDSVSGKLVGVEALLRWQHPVAGMISPARFIPLAEEQGLIVEIGEWVLRQACSQMKHWQSQGLSDVRVGVNLAGQQMMHEHLLNTVDSALEDSGLDPHYLDLEVTENFLIKQPELLVPKLFKLREKGISISMDDFGTGFSSLSYLKKLPVDTLKIDQSFIRDIGTDKDDESIVRAIIVLCHSLGIQVLAEGVETKPQLEFLQDHECSLIQGYYYSKPLPPKELLTFALARQQGEVIA</sequence>
<evidence type="ECO:0000259" key="5">
    <source>
        <dbReference type="PROSITE" id="PS50887"/>
    </source>
</evidence>
<evidence type="ECO:0000313" key="7">
    <source>
        <dbReference type="Proteomes" id="UP000640333"/>
    </source>
</evidence>
<dbReference type="InterPro" id="IPR043128">
    <property type="entry name" value="Rev_trsase/Diguanyl_cyclase"/>
</dbReference>
<dbReference type="Proteomes" id="UP000640333">
    <property type="component" value="Unassembled WGS sequence"/>
</dbReference>
<feature type="transmembrane region" description="Helical" evidence="3">
    <location>
        <begin position="294"/>
        <end position="315"/>
    </location>
</feature>
<dbReference type="SUPFAM" id="SSF141868">
    <property type="entry name" value="EAL domain-like"/>
    <property type="match status" value="1"/>
</dbReference>
<dbReference type="NCBIfam" id="TIGR00229">
    <property type="entry name" value="sensory_box"/>
    <property type="match status" value="1"/>
</dbReference>
<dbReference type="SMART" id="SM00052">
    <property type="entry name" value="EAL"/>
    <property type="match status" value="1"/>
</dbReference>
<dbReference type="InterPro" id="IPR000160">
    <property type="entry name" value="GGDEF_dom"/>
</dbReference>
<evidence type="ECO:0000259" key="4">
    <source>
        <dbReference type="PROSITE" id="PS50883"/>
    </source>
</evidence>
<dbReference type="GO" id="GO:0071111">
    <property type="term" value="F:cyclic-guanylate-specific phosphodiesterase activity"/>
    <property type="evidence" value="ECO:0007669"/>
    <property type="project" value="UniProtKB-EC"/>
</dbReference>
<keyword evidence="3" id="KW-1133">Transmembrane helix</keyword>
<reference evidence="6" key="1">
    <citation type="submission" date="2020-10" db="EMBL/GenBank/DDBJ databases">
        <title>Bacterium isolated from coastal waters sediment.</title>
        <authorList>
            <person name="Chen R.-J."/>
            <person name="Lu D.-C."/>
            <person name="Zhu K.-L."/>
            <person name="Du Z.-J."/>
        </authorList>
    </citation>
    <scope>NUCLEOTIDE SEQUENCE</scope>
    <source>
        <strain evidence="6">N1Y112</strain>
    </source>
</reference>
<proteinExistence type="predicted"/>
<feature type="domain" description="EAL" evidence="4">
    <location>
        <begin position="698"/>
        <end position="952"/>
    </location>
</feature>
<name>A0A8J7FEP9_9GAMM</name>
<organism evidence="6 7">
    <name type="scientific">Pontibacterium sinense</name>
    <dbReference type="NCBI Taxonomy" id="2781979"/>
    <lineage>
        <taxon>Bacteria</taxon>
        <taxon>Pseudomonadati</taxon>
        <taxon>Pseudomonadota</taxon>
        <taxon>Gammaproteobacteria</taxon>
        <taxon>Oceanospirillales</taxon>
        <taxon>Oceanospirillaceae</taxon>
        <taxon>Pontibacterium</taxon>
    </lineage>
</organism>
<evidence type="ECO:0000313" key="6">
    <source>
        <dbReference type="EMBL" id="MBE9398044.1"/>
    </source>
</evidence>
<dbReference type="FunFam" id="3.20.20.450:FF:000001">
    <property type="entry name" value="Cyclic di-GMP phosphodiesterase yahA"/>
    <property type="match status" value="1"/>
</dbReference>
<dbReference type="InterPro" id="IPR029787">
    <property type="entry name" value="Nucleotide_cyclase"/>
</dbReference>
<protein>
    <recommendedName>
        <fullName evidence="1">cyclic-guanylate-specific phosphodiesterase</fullName>
        <ecNumber evidence="1">3.1.4.52</ecNumber>
    </recommendedName>
</protein>
<dbReference type="Pfam" id="PF00990">
    <property type="entry name" value="GGDEF"/>
    <property type="match status" value="1"/>
</dbReference>
<dbReference type="NCBIfam" id="TIGR00254">
    <property type="entry name" value="GGDEF"/>
    <property type="match status" value="1"/>
</dbReference>
<dbReference type="EC" id="3.1.4.52" evidence="1"/>
<dbReference type="PANTHER" id="PTHR44757">
    <property type="entry name" value="DIGUANYLATE CYCLASE DGCP"/>
    <property type="match status" value="1"/>
</dbReference>
<feature type="domain" description="GGDEF" evidence="5">
    <location>
        <begin position="556"/>
        <end position="689"/>
    </location>
</feature>
<keyword evidence="2" id="KW-0973">c-di-GMP</keyword>
<dbReference type="Gene3D" id="3.30.450.20">
    <property type="entry name" value="PAS domain"/>
    <property type="match status" value="1"/>
</dbReference>
<dbReference type="SUPFAM" id="SSF55785">
    <property type="entry name" value="PYP-like sensor domain (PAS domain)"/>
    <property type="match status" value="1"/>
</dbReference>
<dbReference type="Gene3D" id="3.30.70.270">
    <property type="match status" value="1"/>
</dbReference>
<keyword evidence="3" id="KW-0472">Membrane</keyword>
<dbReference type="AlphaFoldDB" id="A0A8J7FEP9"/>
<dbReference type="PROSITE" id="PS50887">
    <property type="entry name" value="GGDEF"/>
    <property type="match status" value="1"/>
</dbReference>
<dbReference type="PROSITE" id="PS50883">
    <property type="entry name" value="EAL"/>
    <property type="match status" value="1"/>
</dbReference>
<dbReference type="CDD" id="cd01948">
    <property type="entry name" value="EAL"/>
    <property type="match status" value="1"/>
</dbReference>
<dbReference type="InterPro" id="IPR035919">
    <property type="entry name" value="EAL_sf"/>
</dbReference>
<dbReference type="Pfam" id="PF00563">
    <property type="entry name" value="EAL"/>
    <property type="match status" value="1"/>
</dbReference>
<dbReference type="SUPFAM" id="SSF55073">
    <property type="entry name" value="Nucleotide cyclase"/>
    <property type="match status" value="1"/>
</dbReference>
<gene>
    <name evidence="6" type="ORF">IOQ59_12320</name>
</gene>
<evidence type="ECO:0000256" key="3">
    <source>
        <dbReference type="SAM" id="Phobius"/>
    </source>
</evidence>
<accession>A0A8J7FEP9</accession>
<dbReference type="Gene3D" id="3.20.20.450">
    <property type="entry name" value="EAL domain"/>
    <property type="match status" value="1"/>
</dbReference>
<dbReference type="InterPro" id="IPR052155">
    <property type="entry name" value="Biofilm_reg_signaling"/>
</dbReference>
<feature type="transmembrane region" description="Helical" evidence="3">
    <location>
        <begin position="20"/>
        <end position="42"/>
    </location>
</feature>
<dbReference type="CDD" id="cd01949">
    <property type="entry name" value="GGDEF"/>
    <property type="match status" value="1"/>
</dbReference>
<dbReference type="SMART" id="SM00267">
    <property type="entry name" value="GGDEF"/>
    <property type="match status" value="1"/>
</dbReference>
<dbReference type="InterPro" id="IPR001633">
    <property type="entry name" value="EAL_dom"/>
</dbReference>
<dbReference type="PANTHER" id="PTHR44757:SF2">
    <property type="entry name" value="BIOFILM ARCHITECTURE MAINTENANCE PROTEIN MBAA"/>
    <property type="match status" value="1"/>
</dbReference>
<dbReference type="InterPro" id="IPR035965">
    <property type="entry name" value="PAS-like_dom_sf"/>
</dbReference>
<dbReference type="InterPro" id="IPR000014">
    <property type="entry name" value="PAS"/>
</dbReference>
<evidence type="ECO:0000256" key="1">
    <source>
        <dbReference type="ARBA" id="ARBA00012282"/>
    </source>
</evidence>